<evidence type="ECO:0000313" key="1">
    <source>
        <dbReference type="EnsemblPlants" id="TuG1812G0200003293.01.T02.cds436558"/>
    </source>
</evidence>
<dbReference type="Proteomes" id="UP000015106">
    <property type="component" value="Chromosome 2"/>
</dbReference>
<keyword evidence="2" id="KW-1185">Reference proteome</keyword>
<name>A0A8R7PFW0_TRIUA</name>
<protein>
    <submittedName>
        <fullName evidence="1">Uncharacterized protein</fullName>
    </submittedName>
</protein>
<dbReference type="AlphaFoldDB" id="A0A8R7PFW0"/>
<dbReference type="Gramene" id="TuG1812G0200003293.01.T02">
    <property type="protein sequence ID" value="TuG1812G0200003293.01.T02.cds436558"/>
    <property type="gene ID" value="TuG1812G0200003293.01"/>
</dbReference>
<reference evidence="1" key="2">
    <citation type="submission" date="2018-03" db="EMBL/GenBank/DDBJ databases">
        <title>The Triticum urartu genome reveals the dynamic nature of wheat genome evolution.</title>
        <authorList>
            <person name="Ling H."/>
            <person name="Ma B."/>
            <person name="Shi X."/>
            <person name="Liu H."/>
            <person name="Dong L."/>
            <person name="Sun H."/>
            <person name="Cao Y."/>
            <person name="Gao Q."/>
            <person name="Zheng S."/>
            <person name="Li Y."/>
            <person name="Yu Y."/>
            <person name="Du H."/>
            <person name="Qi M."/>
            <person name="Li Y."/>
            <person name="Yu H."/>
            <person name="Cui Y."/>
            <person name="Wang N."/>
            <person name="Chen C."/>
            <person name="Wu H."/>
            <person name="Zhao Y."/>
            <person name="Zhang J."/>
            <person name="Li Y."/>
            <person name="Zhou W."/>
            <person name="Zhang B."/>
            <person name="Hu W."/>
            <person name="Eijk M."/>
            <person name="Tang J."/>
            <person name="Witsenboer H."/>
            <person name="Zhao S."/>
            <person name="Li Z."/>
            <person name="Zhang A."/>
            <person name="Wang D."/>
            <person name="Liang C."/>
        </authorList>
    </citation>
    <scope>NUCLEOTIDE SEQUENCE [LARGE SCALE GENOMIC DNA]</scope>
    <source>
        <strain evidence="1">cv. G1812</strain>
    </source>
</reference>
<proteinExistence type="predicted"/>
<sequence length="88" mass="9445">MFSSTRASKLLQFATVFLDLGVALSWTACAGGAALRSGRGARAPAAALPMGLPAAVLARRCLSSVSRAWFSWFSSWAFLRSRSFSLRM</sequence>
<accession>A0A8R7PFW0</accession>
<organism evidence="1 2">
    <name type="scientific">Triticum urartu</name>
    <name type="common">Red wild einkorn</name>
    <name type="synonym">Crithodium urartu</name>
    <dbReference type="NCBI Taxonomy" id="4572"/>
    <lineage>
        <taxon>Eukaryota</taxon>
        <taxon>Viridiplantae</taxon>
        <taxon>Streptophyta</taxon>
        <taxon>Embryophyta</taxon>
        <taxon>Tracheophyta</taxon>
        <taxon>Spermatophyta</taxon>
        <taxon>Magnoliopsida</taxon>
        <taxon>Liliopsida</taxon>
        <taxon>Poales</taxon>
        <taxon>Poaceae</taxon>
        <taxon>BOP clade</taxon>
        <taxon>Pooideae</taxon>
        <taxon>Triticodae</taxon>
        <taxon>Triticeae</taxon>
        <taxon>Triticinae</taxon>
        <taxon>Triticum</taxon>
    </lineage>
</organism>
<dbReference type="EnsemblPlants" id="TuG1812G0200003293.01.T02">
    <property type="protein sequence ID" value="TuG1812G0200003293.01.T02.cds436558"/>
    <property type="gene ID" value="TuG1812G0200003293.01"/>
</dbReference>
<reference evidence="1" key="3">
    <citation type="submission" date="2022-06" db="UniProtKB">
        <authorList>
            <consortium name="EnsemblPlants"/>
        </authorList>
    </citation>
    <scope>IDENTIFICATION</scope>
</reference>
<reference evidence="2" key="1">
    <citation type="journal article" date="2013" name="Nature">
        <title>Draft genome of the wheat A-genome progenitor Triticum urartu.</title>
        <authorList>
            <person name="Ling H.Q."/>
            <person name="Zhao S."/>
            <person name="Liu D."/>
            <person name="Wang J."/>
            <person name="Sun H."/>
            <person name="Zhang C."/>
            <person name="Fan H."/>
            <person name="Li D."/>
            <person name="Dong L."/>
            <person name="Tao Y."/>
            <person name="Gao C."/>
            <person name="Wu H."/>
            <person name="Li Y."/>
            <person name="Cui Y."/>
            <person name="Guo X."/>
            <person name="Zheng S."/>
            <person name="Wang B."/>
            <person name="Yu K."/>
            <person name="Liang Q."/>
            <person name="Yang W."/>
            <person name="Lou X."/>
            <person name="Chen J."/>
            <person name="Feng M."/>
            <person name="Jian J."/>
            <person name="Zhang X."/>
            <person name="Luo G."/>
            <person name="Jiang Y."/>
            <person name="Liu J."/>
            <person name="Wang Z."/>
            <person name="Sha Y."/>
            <person name="Zhang B."/>
            <person name="Wu H."/>
            <person name="Tang D."/>
            <person name="Shen Q."/>
            <person name="Xue P."/>
            <person name="Zou S."/>
            <person name="Wang X."/>
            <person name="Liu X."/>
            <person name="Wang F."/>
            <person name="Yang Y."/>
            <person name="An X."/>
            <person name="Dong Z."/>
            <person name="Zhang K."/>
            <person name="Zhang X."/>
            <person name="Luo M.C."/>
            <person name="Dvorak J."/>
            <person name="Tong Y."/>
            <person name="Wang J."/>
            <person name="Yang H."/>
            <person name="Li Z."/>
            <person name="Wang D."/>
            <person name="Zhang A."/>
            <person name="Wang J."/>
        </authorList>
    </citation>
    <scope>NUCLEOTIDE SEQUENCE</scope>
    <source>
        <strain evidence="2">cv. G1812</strain>
    </source>
</reference>
<evidence type="ECO:0000313" key="2">
    <source>
        <dbReference type="Proteomes" id="UP000015106"/>
    </source>
</evidence>